<comment type="caution">
    <text evidence="4">The sequence shown here is derived from an EMBL/GenBank/DDBJ whole genome shotgun (WGS) entry which is preliminary data.</text>
</comment>
<feature type="chain" id="PRO_5039596352" evidence="2">
    <location>
        <begin position="22"/>
        <end position="171"/>
    </location>
</feature>
<dbReference type="GO" id="GO:0010181">
    <property type="term" value="F:FMN binding"/>
    <property type="evidence" value="ECO:0007669"/>
    <property type="project" value="InterPro"/>
</dbReference>
<dbReference type="Pfam" id="PF04205">
    <property type="entry name" value="FMN_bind"/>
    <property type="match status" value="1"/>
</dbReference>
<dbReference type="AlphaFoldDB" id="A0A151AQ97"/>
<proteinExistence type="predicted"/>
<reference evidence="4 5" key="1">
    <citation type="submission" date="2016-02" db="EMBL/GenBank/DDBJ databases">
        <title>Genome sequence of Clostridium colicanis DSM 13634.</title>
        <authorList>
            <person name="Poehlein A."/>
            <person name="Daniel R."/>
        </authorList>
    </citation>
    <scope>NUCLEOTIDE SEQUENCE [LARGE SCALE GENOMIC DNA]</scope>
    <source>
        <strain evidence="4 5">DSM 13634</strain>
    </source>
</reference>
<dbReference type="STRING" id="1121305.CLCOL_08080"/>
<evidence type="ECO:0000313" key="5">
    <source>
        <dbReference type="Proteomes" id="UP000075374"/>
    </source>
</evidence>
<dbReference type="PROSITE" id="PS51257">
    <property type="entry name" value="PROKAR_LIPOPROTEIN"/>
    <property type="match status" value="1"/>
</dbReference>
<feature type="signal peptide" evidence="2">
    <location>
        <begin position="1"/>
        <end position="21"/>
    </location>
</feature>
<dbReference type="SMART" id="SM00900">
    <property type="entry name" value="FMN_bind"/>
    <property type="match status" value="1"/>
</dbReference>
<feature type="domain" description="FMN-binding" evidence="3">
    <location>
        <begin position="66"/>
        <end position="157"/>
    </location>
</feature>
<dbReference type="PATRIC" id="fig|1121305.3.peg.822"/>
<keyword evidence="5" id="KW-1185">Reference proteome</keyword>
<gene>
    <name evidence="4" type="ORF">CLCOL_08080</name>
</gene>
<feature type="compositionally biased region" description="Basic and acidic residues" evidence="1">
    <location>
        <begin position="42"/>
        <end position="51"/>
    </location>
</feature>
<dbReference type="GO" id="GO:0016020">
    <property type="term" value="C:membrane"/>
    <property type="evidence" value="ECO:0007669"/>
    <property type="project" value="InterPro"/>
</dbReference>
<sequence length="171" mass="18665">MKKKWLSVILATTVISAGLLAGCGSKQESGETNTQNQTQTEDTAKTESALKDGTYKAEAKDFDDKGWKPFVEVEIKDGKIVAVNFDYTNKDGKFKSEDAEYNKKMEEKVKTGPAKYTKELEDSLVEKQDPEAVDTVAGATHSVENFKKLAGKALENAKNGDTSVATIDMAE</sequence>
<evidence type="ECO:0000313" key="4">
    <source>
        <dbReference type="EMBL" id="KYH29577.1"/>
    </source>
</evidence>
<dbReference type="Proteomes" id="UP000075374">
    <property type="component" value="Unassembled WGS sequence"/>
</dbReference>
<dbReference type="InterPro" id="IPR007329">
    <property type="entry name" value="FMN-bd"/>
</dbReference>
<organism evidence="4 5">
    <name type="scientific">Clostridium colicanis DSM 13634</name>
    <dbReference type="NCBI Taxonomy" id="1121305"/>
    <lineage>
        <taxon>Bacteria</taxon>
        <taxon>Bacillati</taxon>
        <taxon>Bacillota</taxon>
        <taxon>Clostridia</taxon>
        <taxon>Eubacteriales</taxon>
        <taxon>Clostridiaceae</taxon>
        <taxon>Clostridium</taxon>
    </lineage>
</organism>
<protein>
    <submittedName>
        <fullName evidence="4">FMN-binding domain protein</fullName>
    </submittedName>
</protein>
<name>A0A151AQ97_9CLOT</name>
<accession>A0A151AQ97</accession>
<keyword evidence="2" id="KW-0732">Signal</keyword>
<dbReference type="RefSeq" id="WP_061857711.1">
    <property type="nucleotide sequence ID" value="NZ_LTBB01000003.1"/>
</dbReference>
<evidence type="ECO:0000256" key="2">
    <source>
        <dbReference type="SAM" id="SignalP"/>
    </source>
</evidence>
<evidence type="ECO:0000256" key="1">
    <source>
        <dbReference type="SAM" id="MobiDB-lite"/>
    </source>
</evidence>
<dbReference type="Gene3D" id="3.90.1010.20">
    <property type="match status" value="1"/>
</dbReference>
<feature type="region of interest" description="Disordered" evidence="1">
    <location>
        <begin position="25"/>
        <end position="51"/>
    </location>
</feature>
<evidence type="ECO:0000259" key="3">
    <source>
        <dbReference type="SMART" id="SM00900"/>
    </source>
</evidence>
<dbReference type="EMBL" id="LTBB01000003">
    <property type="protein sequence ID" value="KYH29577.1"/>
    <property type="molecule type" value="Genomic_DNA"/>
</dbReference>